<dbReference type="GeneID" id="56037806"/>
<evidence type="ECO:0000313" key="1">
    <source>
        <dbReference type="EMBL" id="QLG62052.1"/>
    </source>
</evidence>
<dbReference type="KEGG" id="halu:HUG12_10065"/>
<protein>
    <recommendedName>
        <fullName evidence="3">Glycine zipper domain-containing protein</fullName>
    </recommendedName>
</protein>
<reference evidence="1 2" key="1">
    <citation type="submission" date="2020-06" db="EMBL/GenBank/DDBJ databases">
        <title>NJ-3-1, isolated from saline soil.</title>
        <authorList>
            <person name="Cui H.L."/>
            <person name="Shi X."/>
        </authorList>
    </citation>
    <scope>NUCLEOTIDE SEQUENCE [LARGE SCALE GENOMIC DNA]</scope>
    <source>
        <strain evidence="1 2">NJ-3-1</strain>
    </source>
</reference>
<accession>A0A7D5LAG4</accession>
<keyword evidence="2" id="KW-1185">Reference proteome</keyword>
<sequence length="49" mass="4688">MSDESVVVAGVAGGALFGASLAEVFGGGGGMIVGALLGYVVSRDNDADE</sequence>
<dbReference type="RefSeq" id="WP_179268637.1">
    <property type="nucleotide sequence ID" value="NZ_CP058579.1"/>
</dbReference>
<organism evidence="1 2">
    <name type="scientific">Halorarum salinum</name>
    <dbReference type="NCBI Taxonomy" id="2743089"/>
    <lineage>
        <taxon>Archaea</taxon>
        <taxon>Methanobacteriati</taxon>
        <taxon>Methanobacteriota</taxon>
        <taxon>Stenosarchaea group</taxon>
        <taxon>Halobacteria</taxon>
        <taxon>Halobacteriales</taxon>
        <taxon>Haloferacaceae</taxon>
        <taxon>Halorarum</taxon>
    </lineage>
</organism>
<name>A0A7D5LAG4_9EURY</name>
<dbReference type="EMBL" id="CP058579">
    <property type="protein sequence ID" value="QLG62052.1"/>
    <property type="molecule type" value="Genomic_DNA"/>
</dbReference>
<evidence type="ECO:0000313" key="2">
    <source>
        <dbReference type="Proteomes" id="UP000509626"/>
    </source>
</evidence>
<proteinExistence type="predicted"/>
<dbReference type="AlphaFoldDB" id="A0A7D5LAG4"/>
<evidence type="ECO:0008006" key="3">
    <source>
        <dbReference type="Google" id="ProtNLM"/>
    </source>
</evidence>
<gene>
    <name evidence="1" type="ORF">HUG12_10065</name>
</gene>
<dbReference type="Proteomes" id="UP000509626">
    <property type="component" value="Chromosome"/>
</dbReference>